<keyword evidence="6 13" id="KW-0227">DNA damage</keyword>
<evidence type="ECO:0000313" key="15">
    <source>
        <dbReference type="EMBL" id="MBB4660048.1"/>
    </source>
</evidence>
<keyword evidence="8 13" id="KW-0460">Magnesium</keyword>
<dbReference type="GO" id="GO:0006310">
    <property type="term" value="P:DNA recombination"/>
    <property type="evidence" value="ECO:0007669"/>
    <property type="project" value="UniProtKB-UniRule"/>
</dbReference>
<dbReference type="Pfam" id="PF02075">
    <property type="entry name" value="RuvC"/>
    <property type="match status" value="1"/>
</dbReference>
<evidence type="ECO:0000256" key="6">
    <source>
        <dbReference type="ARBA" id="ARBA00022763"/>
    </source>
</evidence>
<feature type="active site" evidence="13">
    <location>
        <position position="142"/>
    </location>
</feature>
<reference evidence="15 16" key="1">
    <citation type="submission" date="2020-08" db="EMBL/GenBank/DDBJ databases">
        <title>Genomic Encyclopedia of Type Strains, Phase IV (KMG-IV): sequencing the most valuable type-strain genomes for metagenomic binning, comparative biology and taxonomic classification.</title>
        <authorList>
            <person name="Goeker M."/>
        </authorList>
    </citation>
    <scope>NUCLEOTIDE SEQUENCE [LARGE SCALE GENOMIC DNA]</scope>
    <source>
        <strain evidence="15 16">DSM 102850</strain>
    </source>
</reference>
<dbReference type="AlphaFoldDB" id="A0A840I7G7"/>
<evidence type="ECO:0000256" key="14">
    <source>
        <dbReference type="NCBIfam" id="TIGR00228"/>
    </source>
</evidence>
<keyword evidence="3 13" id="KW-0540">Nuclease</keyword>
<dbReference type="InterPro" id="IPR012337">
    <property type="entry name" value="RNaseH-like_sf"/>
</dbReference>
<dbReference type="SUPFAM" id="SSF53098">
    <property type="entry name" value="Ribonuclease H-like"/>
    <property type="match status" value="1"/>
</dbReference>
<keyword evidence="10 13" id="KW-0233">DNA recombination</keyword>
<evidence type="ECO:0000256" key="1">
    <source>
        <dbReference type="ARBA" id="ARBA00009518"/>
    </source>
</evidence>
<dbReference type="InterPro" id="IPR002176">
    <property type="entry name" value="X-over_junc_endoDNase_RuvC"/>
</dbReference>
<feature type="active site" evidence="13">
    <location>
        <position position="70"/>
    </location>
</feature>
<keyword evidence="9 13" id="KW-0238">DNA-binding</keyword>
<comment type="subunit">
    <text evidence="13">Homodimer which binds Holliday junction (HJ) DNA. The HJ becomes 2-fold symmetrical on binding to RuvC with unstacked arms; it has a different conformation from HJ DNA in complex with RuvA. In the full resolvosome a probable DNA-RuvA(4)-RuvB(12)-RuvC(2) complex forms which resolves the HJ.</text>
</comment>
<comment type="function">
    <text evidence="13">The RuvA-RuvB-RuvC complex processes Holliday junction (HJ) DNA during genetic recombination and DNA repair. Endonuclease that resolves HJ intermediates. Cleaves cruciform DNA by making single-stranded nicks across the HJ at symmetrical positions within the homologous arms, yielding a 5'-phosphate and a 3'-hydroxyl group; requires a central core of homology in the junction. The consensus cleavage sequence is 5'-(A/T)TT(C/G)-3'. Cleavage occurs on the 3'-side of the TT dinucleotide at the point of strand exchange. HJ branch migration catalyzed by RuvA-RuvB allows RuvC to scan DNA until it finds its consensus sequence, where it cleaves and resolves the cruciform DNA.</text>
</comment>
<gene>
    <name evidence="13" type="primary">ruvC</name>
    <name evidence="15" type="ORF">GGQ59_002592</name>
</gene>
<comment type="similarity">
    <text evidence="1 13">Belongs to the RuvC family.</text>
</comment>
<dbReference type="InterPro" id="IPR020563">
    <property type="entry name" value="X-over_junc_endoDNase_Mg_BS"/>
</dbReference>
<evidence type="ECO:0000256" key="12">
    <source>
        <dbReference type="ARBA" id="ARBA00029354"/>
    </source>
</evidence>
<dbReference type="Gene3D" id="3.30.420.10">
    <property type="entry name" value="Ribonuclease H-like superfamily/Ribonuclease H"/>
    <property type="match status" value="1"/>
</dbReference>
<keyword evidence="5 13" id="KW-0255">Endonuclease</keyword>
<comment type="subcellular location">
    <subcellularLocation>
        <location evidence="13">Cytoplasm</location>
    </subcellularLocation>
</comment>
<dbReference type="Proteomes" id="UP000563524">
    <property type="component" value="Unassembled WGS sequence"/>
</dbReference>
<evidence type="ECO:0000256" key="2">
    <source>
        <dbReference type="ARBA" id="ARBA00022490"/>
    </source>
</evidence>
<feature type="binding site" evidence="13">
    <location>
        <position position="142"/>
    </location>
    <ligand>
        <name>Mg(2+)</name>
        <dbReference type="ChEBI" id="CHEBI:18420"/>
        <label>1</label>
    </ligand>
</feature>
<protein>
    <recommendedName>
        <fullName evidence="13 14">Crossover junction endodeoxyribonuclease RuvC</fullName>
        <ecNumber evidence="13 14">3.1.21.10</ecNumber>
    </recommendedName>
    <alternativeName>
        <fullName evidence="13">Holliday junction nuclease RuvC</fullName>
    </alternativeName>
    <alternativeName>
        <fullName evidence="13">Holliday junction resolvase RuvC</fullName>
    </alternativeName>
</protein>
<sequence length="165" mass="16967">MGTLRILGIDPGLRHMGWGVIDAEGSRLRYVASGTVDPPQKGAMAQRLLALAGGLEDVIGRYGPSSAGVEETFVNEGARSALQLGQARGVCLMVLASSGLVIGEYAATVVKKSVVGTGRADKRQVQAMIRHLLPQAAPDSADAADALAVAICHASHAQTGARVQA</sequence>
<feature type="binding site" evidence="13">
    <location>
        <position position="70"/>
    </location>
    <ligand>
        <name>Mg(2+)</name>
        <dbReference type="ChEBI" id="CHEBI:18420"/>
        <label>2</label>
    </ligand>
</feature>
<dbReference type="GO" id="GO:0009432">
    <property type="term" value="P:SOS response"/>
    <property type="evidence" value="ECO:0007669"/>
    <property type="project" value="UniProtKB-ARBA"/>
</dbReference>
<dbReference type="PANTHER" id="PTHR30194:SF3">
    <property type="entry name" value="CROSSOVER JUNCTION ENDODEOXYRIBONUCLEASE RUVC"/>
    <property type="match status" value="1"/>
</dbReference>
<evidence type="ECO:0000256" key="10">
    <source>
        <dbReference type="ARBA" id="ARBA00023172"/>
    </source>
</evidence>
<dbReference type="FunFam" id="3.30.420.10:FF:000002">
    <property type="entry name" value="Crossover junction endodeoxyribonuclease RuvC"/>
    <property type="match status" value="1"/>
</dbReference>
<dbReference type="GO" id="GO:0048476">
    <property type="term" value="C:Holliday junction resolvase complex"/>
    <property type="evidence" value="ECO:0007669"/>
    <property type="project" value="UniProtKB-UniRule"/>
</dbReference>
<keyword evidence="7 13" id="KW-0378">Hydrolase</keyword>
<comment type="caution">
    <text evidence="15">The sequence shown here is derived from an EMBL/GenBank/DDBJ whole genome shotgun (WGS) entry which is preliminary data.</text>
</comment>
<dbReference type="EC" id="3.1.21.10" evidence="13 14"/>
<dbReference type="CDD" id="cd16962">
    <property type="entry name" value="RuvC"/>
    <property type="match status" value="1"/>
</dbReference>
<dbReference type="RefSeq" id="WP_183819256.1">
    <property type="nucleotide sequence ID" value="NZ_JACHOB010000006.1"/>
</dbReference>
<keyword evidence="4 13" id="KW-0479">Metal-binding</keyword>
<evidence type="ECO:0000313" key="16">
    <source>
        <dbReference type="Proteomes" id="UP000563524"/>
    </source>
</evidence>
<evidence type="ECO:0000256" key="13">
    <source>
        <dbReference type="HAMAP-Rule" id="MF_00034"/>
    </source>
</evidence>
<comment type="cofactor">
    <cofactor evidence="13">
        <name>Mg(2+)</name>
        <dbReference type="ChEBI" id="CHEBI:18420"/>
    </cofactor>
    <text evidence="13">Binds 2 Mg(2+) ion per subunit.</text>
</comment>
<evidence type="ECO:0000256" key="5">
    <source>
        <dbReference type="ARBA" id="ARBA00022759"/>
    </source>
</evidence>
<evidence type="ECO:0000256" key="8">
    <source>
        <dbReference type="ARBA" id="ARBA00022842"/>
    </source>
</evidence>
<keyword evidence="11 13" id="KW-0234">DNA repair</keyword>
<evidence type="ECO:0000256" key="9">
    <source>
        <dbReference type="ARBA" id="ARBA00023125"/>
    </source>
</evidence>
<dbReference type="PRINTS" id="PR00696">
    <property type="entry name" value="RSOLVASERUVC"/>
</dbReference>
<dbReference type="NCBIfam" id="TIGR00228">
    <property type="entry name" value="ruvC"/>
    <property type="match status" value="1"/>
</dbReference>
<evidence type="ECO:0000256" key="11">
    <source>
        <dbReference type="ARBA" id="ARBA00023204"/>
    </source>
</evidence>
<dbReference type="EMBL" id="JACHOB010000006">
    <property type="protein sequence ID" value="MBB4660048.1"/>
    <property type="molecule type" value="Genomic_DNA"/>
</dbReference>
<name>A0A840I7G7_9PROT</name>
<dbReference type="PROSITE" id="PS01321">
    <property type="entry name" value="RUVC"/>
    <property type="match status" value="1"/>
</dbReference>
<evidence type="ECO:0000256" key="4">
    <source>
        <dbReference type="ARBA" id="ARBA00022723"/>
    </source>
</evidence>
<comment type="catalytic activity">
    <reaction evidence="12 13">
        <text>Endonucleolytic cleavage at a junction such as a reciprocal single-stranded crossover between two homologous DNA duplexes (Holliday junction).</text>
        <dbReference type="EC" id="3.1.21.10"/>
    </reaction>
</comment>
<feature type="active site" evidence="13">
    <location>
        <position position="10"/>
    </location>
</feature>
<dbReference type="InterPro" id="IPR036397">
    <property type="entry name" value="RNaseH_sf"/>
</dbReference>
<dbReference type="GO" id="GO:0005737">
    <property type="term" value="C:cytoplasm"/>
    <property type="evidence" value="ECO:0007669"/>
    <property type="project" value="UniProtKB-SubCell"/>
</dbReference>
<dbReference type="GO" id="GO:0003677">
    <property type="term" value="F:DNA binding"/>
    <property type="evidence" value="ECO:0007669"/>
    <property type="project" value="UniProtKB-KW"/>
</dbReference>
<evidence type="ECO:0000256" key="7">
    <source>
        <dbReference type="ARBA" id="ARBA00022801"/>
    </source>
</evidence>
<evidence type="ECO:0000256" key="3">
    <source>
        <dbReference type="ARBA" id="ARBA00022722"/>
    </source>
</evidence>
<accession>A0A840I7G7</accession>
<keyword evidence="16" id="KW-1185">Reference proteome</keyword>
<dbReference type="GO" id="GO:0006281">
    <property type="term" value="P:DNA repair"/>
    <property type="evidence" value="ECO:0007669"/>
    <property type="project" value="UniProtKB-UniRule"/>
</dbReference>
<keyword evidence="2 13" id="KW-0963">Cytoplasm</keyword>
<feature type="binding site" evidence="13">
    <location>
        <position position="10"/>
    </location>
    <ligand>
        <name>Mg(2+)</name>
        <dbReference type="ChEBI" id="CHEBI:18420"/>
        <label>1</label>
    </ligand>
</feature>
<dbReference type="GO" id="GO:0008821">
    <property type="term" value="F:crossover junction DNA endonuclease activity"/>
    <property type="evidence" value="ECO:0007669"/>
    <property type="project" value="UniProtKB-UniRule"/>
</dbReference>
<dbReference type="HAMAP" id="MF_00034">
    <property type="entry name" value="RuvC"/>
    <property type="match status" value="1"/>
</dbReference>
<organism evidence="15 16">
    <name type="scientific">Parvularcula dongshanensis</name>
    <dbReference type="NCBI Taxonomy" id="1173995"/>
    <lineage>
        <taxon>Bacteria</taxon>
        <taxon>Pseudomonadati</taxon>
        <taxon>Pseudomonadota</taxon>
        <taxon>Alphaproteobacteria</taxon>
        <taxon>Parvularculales</taxon>
        <taxon>Parvularculaceae</taxon>
        <taxon>Parvularcula</taxon>
    </lineage>
</organism>
<dbReference type="PANTHER" id="PTHR30194">
    <property type="entry name" value="CROSSOVER JUNCTION ENDODEOXYRIBONUCLEASE RUVC"/>
    <property type="match status" value="1"/>
</dbReference>
<dbReference type="GO" id="GO:0000287">
    <property type="term" value="F:magnesium ion binding"/>
    <property type="evidence" value="ECO:0007669"/>
    <property type="project" value="UniProtKB-UniRule"/>
</dbReference>
<proteinExistence type="inferred from homology"/>